<dbReference type="Pfam" id="PF00072">
    <property type="entry name" value="Response_reg"/>
    <property type="match status" value="1"/>
</dbReference>
<proteinExistence type="predicted"/>
<sequence length="224" mass="24371">MTLSRRIRVALADDHTLFRQGVREMLSTDSGLEVVGEASNGPAAVAMATEHQPDVLLLDVEMPGPGAGPVIREVRRVCPQTQVIVLTMHDDADVVHELLGSGAAAYLVKTILRDELVAAVRSVAREPETVLLSISRQTVSRLDAQRTRPEADNPLTERELQVLKLTALAFSNAQIASRLHITQATVKRHLTNVYAKLQAVSRVDAIRKATARRLIDPDEDAPAG</sequence>
<reference evidence="7" key="1">
    <citation type="journal article" date="2019" name="Int. J. Syst. Evol. Microbiol.">
        <title>The Global Catalogue of Microorganisms (GCM) 10K type strain sequencing project: providing services to taxonomists for standard genome sequencing and annotation.</title>
        <authorList>
            <consortium name="The Broad Institute Genomics Platform"/>
            <consortium name="The Broad Institute Genome Sequencing Center for Infectious Disease"/>
            <person name="Wu L."/>
            <person name="Ma J."/>
        </authorList>
    </citation>
    <scope>NUCLEOTIDE SEQUENCE [LARGE SCALE GENOMIC DNA]</scope>
    <source>
        <strain evidence="7">JCM 13250</strain>
    </source>
</reference>
<evidence type="ECO:0000313" key="7">
    <source>
        <dbReference type="Proteomes" id="UP001500218"/>
    </source>
</evidence>
<keyword evidence="2" id="KW-0238">DNA-binding</keyword>
<dbReference type="Gene3D" id="3.40.50.2300">
    <property type="match status" value="1"/>
</dbReference>
<comment type="caution">
    <text evidence="6">The sequence shown here is derived from an EMBL/GenBank/DDBJ whole genome shotgun (WGS) entry which is preliminary data.</text>
</comment>
<evidence type="ECO:0000259" key="5">
    <source>
        <dbReference type="PROSITE" id="PS50110"/>
    </source>
</evidence>
<accession>A0ABP4XZU2</accession>
<dbReference type="CDD" id="cd17535">
    <property type="entry name" value="REC_NarL-like"/>
    <property type="match status" value="1"/>
</dbReference>
<dbReference type="InterPro" id="IPR058245">
    <property type="entry name" value="NreC/VraR/RcsB-like_REC"/>
</dbReference>
<dbReference type="SMART" id="SM00448">
    <property type="entry name" value="REC"/>
    <property type="match status" value="1"/>
</dbReference>
<evidence type="ECO:0000256" key="3">
    <source>
        <dbReference type="PROSITE-ProRule" id="PRU00169"/>
    </source>
</evidence>
<feature type="domain" description="Response regulatory" evidence="5">
    <location>
        <begin position="8"/>
        <end position="124"/>
    </location>
</feature>
<dbReference type="CDD" id="cd06170">
    <property type="entry name" value="LuxR_C_like"/>
    <property type="match status" value="1"/>
</dbReference>
<evidence type="ECO:0000256" key="1">
    <source>
        <dbReference type="ARBA" id="ARBA00022553"/>
    </source>
</evidence>
<keyword evidence="1 3" id="KW-0597">Phosphoprotein</keyword>
<feature type="modified residue" description="4-aspartylphosphate" evidence="3">
    <location>
        <position position="59"/>
    </location>
</feature>
<dbReference type="InterPro" id="IPR011006">
    <property type="entry name" value="CheY-like_superfamily"/>
</dbReference>
<organism evidence="6 7">
    <name type="scientific">Luedemannella flava</name>
    <dbReference type="NCBI Taxonomy" id="349316"/>
    <lineage>
        <taxon>Bacteria</taxon>
        <taxon>Bacillati</taxon>
        <taxon>Actinomycetota</taxon>
        <taxon>Actinomycetes</taxon>
        <taxon>Micromonosporales</taxon>
        <taxon>Micromonosporaceae</taxon>
        <taxon>Luedemannella</taxon>
    </lineage>
</organism>
<evidence type="ECO:0000259" key="4">
    <source>
        <dbReference type="PROSITE" id="PS50043"/>
    </source>
</evidence>
<dbReference type="EMBL" id="BAAALT010000053">
    <property type="protein sequence ID" value="GAA1799440.1"/>
    <property type="molecule type" value="Genomic_DNA"/>
</dbReference>
<dbReference type="SUPFAM" id="SSF46894">
    <property type="entry name" value="C-terminal effector domain of the bipartite response regulators"/>
    <property type="match status" value="1"/>
</dbReference>
<feature type="domain" description="HTH luxR-type" evidence="4">
    <location>
        <begin position="148"/>
        <end position="213"/>
    </location>
</feature>
<gene>
    <name evidence="6" type="ORF">GCM10009682_21300</name>
</gene>
<evidence type="ECO:0000256" key="2">
    <source>
        <dbReference type="ARBA" id="ARBA00023125"/>
    </source>
</evidence>
<dbReference type="PROSITE" id="PS50110">
    <property type="entry name" value="RESPONSE_REGULATORY"/>
    <property type="match status" value="1"/>
</dbReference>
<dbReference type="PROSITE" id="PS50043">
    <property type="entry name" value="HTH_LUXR_2"/>
    <property type="match status" value="1"/>
</dbReference>
<protein>
    <submittedName>
        <fullName evidence="6">Response regulator transcription factor</fullName>
    </submittedName>
</protein>
<dbReference type="InterPro" id="IPR016032">
    <property type="entry name" value="Sig_transdc_resp-reg_C-effctor"/>
</dbReference>
<name>A0ABP4XZU2_9ACTN</name>
<evidence type="ECO:0000313" key="6">
    <source>
        <dbReference type="EMBL" id="GAA1799440.1"/>
    </source>
</evidence>
<keyword evidence="7" id="KW-1185">Reference proteome</keyword>
<dbReference type="Pfam" id="PF00196">
    <property type="entry name" value="GerE"/>
    <property type="match status" value="1"/>
</dbReference>
<dbReference type="PRINTS" id="PR00038">
    <property type="entry name" value="HTHLUXR"/>
</dbReference>
<dbReference type="SUPFAM" id="SSF52172">
    <property type="entry name" value="CheY-like"/>
    <property type="match status" value="1"/>
</dbReference>
<dbReference type="RefSeq" id="WP_344128926.1">
    <property type="nucleotide sequence ID" value="NZ_BAAALT010000053.1"/>
</dbReference>
<dbReference type="Proteomes" id="UP001500218">
    <property type="component" value="Unassembled WGS sequence"/>
</dbReference>
<dbReference type="InterPro" id="IPR000792">
    <property type="entry name" value="Tscrpt_reg_LuxR_C"/>
</dbReference>
<dbReference type="SMART" id="SM00421">
    <property type="entry name" value="HTH_LUXR"/>
    <property type="match status" value="1"/>
</dbReference>
<dbReference type="InterPro" id="IPR001789">
    <property type="entry name" value="Sig_transdc_resp-reg_receiver"/>
</dbReference>
<dbReference type="InterPro" id="IPR039420">
    <property type="entry name" value="WalR-like"/>
</dbReference>
<dbReference type="PANTHER" id="PTHR43214">
    <property type="entry name" value="TWO-COMPONENT RESPONSE REGULATOR"/>
    <property type="match status" value="1"/>
</dbReference>